<dbReference type="Pfam" id="PF12276">
    <property type="entry name" value="DUF3617"/>
    <property type="match status" value="1"/>
</dbReference>
<organism evidence="2 3">
    <name type="scientific">Sphingomonas cremea</name>
    <dbReference type="NCBI Taxonomy" id="2904799"/>
    <lineage>
        <taxon>Bacteria</taxon>
        <taxon>Pseudomonadati</taxon>
        <taxon>Pseudomonadota</taxon>
        <taxon>Alphaproteobacteria</taxon>
        <taxon>Sphingomonadales</taxon>
        <taxon>Sphingomonadaceae</taxon>
        <taxon>Sphingomonas</taxon>
    </lineage>
</organism>
<protein>
    <recommendedName>
        <fullName evidence="4">DUF3617 family protein</fullName>
    </recommendedName>
</protein>
<evidence type="ECO:0000313" key="3">
    <source>
        <dbReference type="Proteomes" id="UP001139410"/>
    </source>
</evidence>
<keyword evidence="3" id="KW-1185">Reference proteome</keyword>
<dbReference type="RefSeq" id="WP_235066308.1">
    <property type="nucleotide sequence ID" value="NZ_JAKFGM010000001.1"/>
</dbReference>
<feature type="signal peptide" evidence="1">
    <location>
        <begin position="1"/>
        <end position="23"/>
    </location>
</feature>
<evidence type="ECO:0008006" key="4">
    <source>
        <dbReference type="Google" id="ProtNLM"/>
    </source>
</evidence>
<dbReference type="Proteomes" id="UP001139410">
    <property type="component" value="Unassembled WGS sequence"/>
</dbReference>
<dbReference type="InterPro" id="IPR022061">
    <property type="entry name" value="DUF3617"/>
</dbReference>
<evidence type="ECO:0000256" key="1">
    <source>
        <dbReference type="SAM" id="SignalP"/>
    </source>
</evidence>
<gene>
    <name evidence="2" type="ORF">LVY65_01845</name>
</gene>
<proteinExistence type="predicted"/>
<sequence length="133" mass="13950">MRSSARIGLAALVTLSATLAAVAAVPRALAPAAGGMWEVSQSASGHDPTKLCVPSPEVLAQFEHRQGRCTRVVIRDSGNLAEIHYTCADGGFGRSAVTLVTPRSLTIDTQGISGGLPFHYKLYARRMGNCGAR</sequence>
<evidence type="ECO:0000313" key="2">
    <source>
        <dbReference type="EMBL" id="MCF2513812.1"/>
    </source>
</evidence>
<dbReference type="EMBL" id="JAKFGM010000001">
    <property type="protein sequence ID" value="MCF2513812.1"/>
    <property type="molecule type" value="Genomic_DNA"/>
</dbReference>
<reference evidence="2" key="1">
    <citation type="submission" date="2022-01" db="EMBL/GenBank/DDBJ databases">
        <authorList>
            <person name="Jo J.-H."/>
            <person name="Im W.-T."/>
        </authorList>
    </citation>
    <scope>NUCLEOTIDE SEQUENCE</scope>
    <source>
        <strain evidence="2">G124</strain>
    </source>
</reference>
<accession>A0A9X1QKQ6</accession>
<comment type="caution">
    <text evidence="2">The sequence shown here is derived from an EMBL/GenBank/DDBJ whole genome shotgun (WGS) entry which is preliminary data.</text>
</comment>
<feature type="chain" id="PRO_5040977737" description="DUF3617 family protein" evidence="1">
    <location>
        <begin position="24"/>
        <end position="133"/>
    </location>
</feature>
<dbReference type="AlphaFoldDB" id="A0A9X1QKQ6"/>
<name>A0A9X1QKQ6_9SPHN</name>
<keyword evidence="1" id="KW-0732">Signal</keyword>